<dbReference type="EMBL" id="CP050063">
    <property type="protein sequence ID" value="QIP15077.1"/>
    <property type="molecule type" value="Genomic_DNA"/>
</dbReference>
<dbReference type="KEGG" id="spib:G8759_21850"/>
<evidence type="ECO:0000313" key="2">
    <source>
        <dbReference type="EMBL" id="QIP15077.1"/>
    </source>
</evidence>
<accession>A0A6G9ARG9</accession>
<evidence type="ECO:0000313" key="3">
    <source>
        <dbReference type="Proteomes" id="UP000501802"/>
    </source>
</evidence>
<feature type="compositionally biased region" description="Polar residues" evidence="1">
    <location>
        <begin position="1"/>
        <end position="11"/>
    </location>
</feature>
<name>A0A6G9ARG9_9BACT</name>
<dbReference type="RefSeq" id="WP_167212418.1">
    <property type="nucleotide sequence ID" value="NZ_CP050063.1"/>
</dbReference>
<feature type="region of interest" description="Disordered" evidence="1">
    <location>
        <begin position="1"/>
        <end position="22"/>
    </location>
</feature>
<gene>
    <name evidence="2" type="ORF">G8759_21850</name>
</gene>
<dbReference type="AlphaFoldDB" id="A0A6G9ARG9"/>
<dbReference type="Proteomes" id="UP000501802">
    <property type="component" value="Chromosome"/>
</dbReference>
<keyword evidence="3" id="KW-1185">Reference proteome</keyword>
<protein>
    <submittedName>
        <fullName evidence="2">Uncharacterized protein</fullName>
    </submittedName>
</protein>
<proteinExistence type="predicted"/>
<organism evidence="2 3">
    <name type="scientific">Spirosoma aureum</name>
    <dbReference type="NCBI Taxonomy" id="2692134"/>
    <lineage>
        <taxon>Bacteria</taxon>
        <taxon>Pseudomonadati</taxon>
        <taxon>Bacteroidota</taxon>
        <taxon>Cytophagia</taxon>
        <taxon>Cytophagales</taxon>
        <taxon>Cytophagaceae</taxon>
        <taxon>Spirosoma</taxon>
    </lineage>
</organism>
<sequence length="57" mass="6453">MKTSHSMAMKTNKQEPEPTPTIDDITKEAKRLYAMGFSLKNAVWLAITTLRGKTKNQ</sequence>
<reference evidence="2 3" key="1">
    <citation type="submission" date="2020-03" db="EMBL/GenBank/DDBJ databases">
        <authorList>
            <person name="Kim M.K."/>
        </authorList>
    </citation>
    <scope>NUCLEOTIDE SEQUENCE [LARGE SCALE GENOMIC DNA]</scope>
    <source>
        <strain evidence="2 3">BT328</strain>
    </source>
</reference>
<evidence type="ECO:0000256" key="1">
    <source>
        <dbReference type="SAM" id="MobiDB-lite"/>
    </source>
</evidence>